<evidence type="ECO:0000256" key="2">
    <source>
        <dbReference type="ARBA" id="ARBA00008034"/>
    </source>
</evidence>
<accession>X1EYY6</accession>
<dbReference type="Pfam" id="PF00950">
    <property type="entry name" value="ABC-3"/>
    <property type="match status" value="1"/>
</dbReference>
<comment type="caution">
    <text evidence="7">The sequence shown here is derived from an EMBL/GenBank/DDBJ whole genome shotgun (WGS) entry which is preliminary data.</text>
</comment>
<dbReference type="AlphaFoldDB" id="X1EYY6"/>
<dbReference type="PANTHER" id="PTHR30477">
    <property type="entry name" value="ABC-TRANSPORTER METAL-BINDING PROTEIN"/>
    <property type="match status" value="1"/>
</dbReference>
<dbReference type="EMBL" id="BARU01002223">
    <property type="protein sequence ID" value="GAH25520.1"/>
    <property type="molecule type" value="Genomic_DNA"/>
</dbReference>
<comment type="similarity">
    <text evidence="2">Belongs to the ABC-3 integral membrane protein family.</text>
</comment>
<dbReference type="InterPro" id="IPR037294">
    <property type="entry name" value="ABC_BtuC-like"/>
</dbReference>
<evidence type="ECO:0000256" key="1">
    <source>
        <dbReference type="ARBA" id="ARBA00004141"/>
    </source>
</evidence>
<comment type="subcellular location">
    <subcellularLocation>
        <location evidence="1">Membrane</location>
        <topology evidence="1">Multi-pass membrane protein</topology>
    </subcellularLocation>
</comment>
<evidence type="ECO:0000313" key="7">
    <source>
        <dbReference type="EMBL" id="GAH25520.1"/>
    </source>
</evidence>
<dbReference type="GO" id="GO:0043190">
    <property type="term" value="C:ATP-binding cassette (ABC) transporter complex"/>
    <property type="evidence" value="ECO:0007669"/>
    <property type="project" value="InterPro"/>
</dbReference>
<organism evidence="7">
    <name type="scientific">marine sediment metagenome</name>
    <dbReference type="NCBI Taxonomy" id="412755"/>
    <lineage>
        <taxon>unclassified sequences</taxon>
        <taxon>metagenomes</taxon>
        <taxon>ecological metagenomes</taxon>
    </lineage>
</organism>
<dbReference type="InterPro" id="IPR001626">
    <property type="entry name" value="ABC_TroCD"/>
</dbReference>
<evidence type="ECO:0000256" key="3">
    <source>
        <dbReference type="ARBA" id="ARBA00022692"/>
    </source>
</evidence>
<name>X1EYY6_9ZZZZ</name>
<evidence type="ECO:0000256" key="6">
    <source>
        <dbReference type="SAM" id="Phobius"/>
    </source>
</evidence>
<gene>
    <name evidence="7" type="ORF">S03H2_05349</name>
</gene>
<keyword evidence="3 6" id="KW-0812">Transmembrane</keyword>
<protein>
    <submittedName>
        <fullName evidence="7">Uncharacterized protein</fullName>
    </submittedName>
</protein>
<evidence type="ECO:0000256" key="5">
    <source>
        <dbReference type="ARBA" id="ARBA00023136"/>
    </source>
</evidence>
<dbReference type="PANTHER" id="PTHR30477:SF0">
    <property type="entry name" value="METAL TRANSPORT SYSTEM MEMBRANE PROTEIN TM_0125-RELATED"/>
    <property type="match status" value="1"/>
</dbReference>
<proteinExistence type="inferred from homology"/>
<feature type="transmembrane region" description="Helical" evidence="6">
    <location>
        <begin position="12"/>
        <end position="34"/>
    </location>
</feature>
<feature type="transmembrane region" description="Helical" evidence="6">
    <location>
        <begin position="84"/>
        <end position="107"/>
    </location>
</feature>
<feature type="transmembrane region" description="Helical" evidence="6">
    <location>
        <begin position="54"/>
        <end position="72"/>
    </location>
</feature>
<sequence>MADRGELNPDTSIGIVFSLMLGLAFLFMGMMPGSRTEALNLFWGSILTVSRGNLIFLALVTAIIAGLAVAFYKEIQAVICHRQVALAVGIPATLIFYGILFSTGVTITASLRSIGGLLIYSL</sequence>
<feature type="non-terminal residue" evidence="7">
    <location>
        <position position="122"/>
    </location>
</feature>
<dbReference type="GO" id="GO:0055085">
    <property type="term" value="P:transmembrane transport"/>
    <property type="evidence" value="ECO:0007669"/>
    <property type="project" value="InterPro"/>
</dbReference>
<dbReference type="SUPFAM" id="SSF81345">
    <property type="entry name" value="ABC transporter involved in vitamin B12 uptake, BtuC"/>
    <property type="match status" value="1"/>
</dbReference>
<keyword evidence="4 6" id="KW-1133">Transmembrane helix</keyword>
<evidence type="ECO:0000256" key="4">
    <source>
        <dbReference type="ARBA" id="ARBA00022989"/>
    </source>
</evidence>
<keyword evidence="5 6" id="KW-0472">Membrane</keyword>
<reference evidence="7" key="1">
    <citation type="journal article" date="2014" name="Front. Microbiol.">
        <title>High frequency of phylogenetically diverse reductive dehalogenase-homologous genes in deep subseafloor sedimentary metagenomes.</title>
        <authorList>
            <person name="Kawai M."/>
            <person name="Futagami T."/>
            <person name="Toyoda A."/>
            <person name="Takaki Y."/>
            <person name="Nishi S."/>
            <person name="Hori S."/>
            <person name="Arai W."/>
            <person name="Tsubouchi T."/>
            <person name="Morono Y."/>
            <person name="Uchiyama I."/>
            <person name="Ito T."/>
            <person name="Fujiyama A."/>
            <person name="Inagaki F."/>
            <person name="Takami H."/>
        </authorList>
    </citation>
    <scope>NUCLEOTIDE SEQUENCE</scope>
    <source>
        <strain evidence="7">Expedition CK06-06</strain>
    </source>
</reference>
<dbReference type="Gene3D" id="1.10.3470.10">
    <property type="entry name" value="ABC transporter involved in vitamin B12 uptake, BtuC"/>
    <property type="match status" value="1"/>
</dbReference>